<evidence type="ECO:0000256" key="1">
    <source>
        <dbReference type="SAM" id="MobiDB-lite"/>
    </source>
</evidence>
<organism evidence="3 4">
    <name type="scientific">Dichomitus squalens</name>
    <dbReference type="NCBI Taxonomy" id="114155"/>
    <lineage>
        <taxon>Eukaryota</taxon>
        <taxon>Fungi</taxon>
        <taxon>Dikarya</taxon>
        <taxon>Basidiomycota</taxon>
        <taxon>Agaricomycotina</taxon>
        <taxon>Agaricomycetes</taxon>
        <taxon>Polyporales</taxon>
        <taxon>Polyporaceae</taxon>
        <taxon>Dichomitus</taxon>
    </lineage>
</organism>
<reference evidence="3 4" key="1">
    <citation type="submission" date="2019-01" db="EMBL/GenBank/DDBJ databases">
        <title>Draft genome sequences of three monokaryotic isolates of the white-rot basidiomycete fungus Dichomitus squalens.</title>
        <authorList>
            <consortium name="DOE Joint Genome Institute"/>
            <person name="Lopez S.C."/>
            <person name="Andreopoulos B."/>
            <person name="Pangilinan J."/>
            <person name="Lipzen A."/>
            <person name="Riley R."/>
            <person name="Ahrendt S."/>
            <person name="Ng V."/>
            <person name="Barry K."/>
            <person name="Daum C."/>
            <person name="Grigoriev I.V."/>
            <person name="Hilden K.S."/>
            <person name="Makela M.R."/>
            <person name="de Vries R.P."/>
        </authorList>
    </citation>
    <scope>NUCLEOTIDE SEQUENCE [LARGE SCALE GENOMIC DNA]</scope>
    <source>
        <strain evidence="3 4">CBS 464.89</strain>
    </source>
</reference>
<name>A0A4Q9NQQ6_9APHY</name>
<feature type="region of interest" description="Disordered" evidence="1">
    <location>
        <begin position="274"/>
        <end position="376"/>
    </location>
</feature>
<feature type="compositionally biased region" description="Acidic residues" evidence="1">
    <location>
        <begin position="301"/>
        <end position="316"/>
    </location>
</feature>
<dbReference type="STRING" id="114155.A0A4Q9NQQ6"/>
<protein>
    <recommendedName>
        <fullName evidence="2">DUF7918 domain-containing protein</fullName>
    </recommendedName>
</protein>
<feature type="domain" description="DUF7918" evidence="2">
    <location>
        <begin position="6"/>
        <end position="206"/>
    </location>
</feature>
<feature type="compositionally biased region" description="Low complexity" evidence="1">
    <location>
        <begin position="338"/>
        <end position="347"/>
    </location>
</feature>
<feature type="compositionally biased region" description="Acidic residues" evidence="1">
    <location>
        <begin position="281"/>
        <end position="292"/>
    </location>
</feature>
<accession>A0A4Q9NQQ6</accession>
<dbReference type="InterPro" id="IPR057678">
    <property type="entry name" value="DUF7918"/>
</dbReference>
<feature type="region of interest" description="Disordered" evidence="1">
    <location>
        <begin position="210"/>
        <end position="252"/>
    </location>
</feature>
<dbReference type="PANTHER" id="PTHR36223:SF1">
    <property type="entry name" value="TRANSCRIPTION ELONGATION FACTOR EAF N-TERMINAL DOMAIN-CONTAINING PROTEIN"/>
    <property type="match status" value="1"/>
</dbReference>
<keyword evidence="4" id="KW-1185">Reference proteome</keyword>
<sequence>MHLNGYTVWISCDGKSLPEYKTERKGEDRNTITCYIPSETGETFSIEWRDYVNQSHLRFVTKVDGRAVGGNRCRPGGKGLRWGVRTSTTTRQPFQFAPLRTTDDEEHMYALASHAALGEIEVSVIRIRAEYRSVPHTMGKFRPVEAVHERSKKAGVHCVSLGANRQVPLSRTQTSSTPLNPREGPVAKFVFRYRPKALLQAQGIIPIPLPAADRKPALPDRKLKRRPSSDGEGYGDAQPAHRAKRARHIHNIDEEDVKPRIFKIDLSDEEDVKPDIVKDELSDDDEEEEEVAEAVIVKDEPSEDEKEEDEEEEDLEVLQSQIQQLQEKLARAARRKSLSASQSGSQSHARNIKKEEPGPATQLGAVVIDLTLEDDE</sequence>
<dbReference type="OMA" id="GSIRITM"/>
<evidence type="ECO:0000259" key="2">
    <source>
        <dbReference type="Pfam" id="PF25534"/>
    </source>
</evidence>
<proteinExistence type="predicted"/>
<evidence type="ECO:0000313" key="4">
    <source>
        <dbReference type="Proteomes" id="UP000292082"/>
    </source>
</evidence>
<dbReference type="PANTHER" id="PTHR36223">
    <property type="entry name" value="BETA-LACTAMASE-TYPE TRANSPEPTIDASE FOLD DOMAIN CONTAINING PROTEIN"/>
    <property type="match status" value="1"/>
</dbReference>
<dbReference type="EMBL" id="ML145114">
    <property type="protein sequence ID" value="TBU59457.1"/>
    <property type="molecule type" value="Genomic_DNA"/>
</dbReference>
<dbReference type="Pfam" id="PF25534">
    <property type="entry name" value="DUF7918"/>
    <property type="match status" value="1"/>
</dbReference>
<gene>
    <name evidence="3" type="ORF">BD310DRAFT_1038517</name>
</gene>
<dbReference type="AlphaFoldDB" id="A0A4Q9NQQ6"/>
<dbReference type="Proteomes" id="UP000292082">
    <property type="component" value="Unassembled WGS sequence"/>
</dbReference>
<evidence type="ECO:0000313" key="3">
    <source>
        <dbReference type="EMBL" id="TBU59457.1"/>
    </source>
</evidence>
<feature type="compositionally biased region" description="Basic and acidic residues" evidence="1">
    <location>
        <begin position="212"/>
        <end position="221"/>
    </location>
</feature>